<feature type="transmembrane region" description="Helical" evidence="2">
    <location>
        <begin position="260"/>
        <end position="282"/>
    </location>
</feature>
<feature type="transmembrane region" description="Helical" evidence="2">
    <location>
        <begin position="359"/>
        <end position="381"/>
    </location>
</feature>
<dbReference type="EMBL" id="CP034205">
    <property type="protein sequence ID" value="QBZ57512.1"/>
    <property type="molecule type" value="Genomic_DNA"/>
</dbReference>
<keyword evidence="2" id="KW-0472">Membrane</keyword>
<protein>
    <recommendedName>
        <fullName evidence="5">Integral membrane protein</fullName>
    </recommendedName>
</protein>
<feature type="transmembrane region" description="Helical" evidence="2">
    <location>
        <begin position="183"/>
        <end position="208"/>
    </location>
</feature>
<keyword evidence="2" id="KW-1133">Transmembrane helix</keyword>
<feature type="transmembrane region" description="Helical" evidence="2">
    <location>
        <begin position="146"/>
        <end position="171"/>
    </location>
</feature>
<dbReference type="AlphaFoldDB" id="A0A4P7N7A9"/>
<feature type="transmembrane region" description="Helical" evidence="2">
    <location>
        <begin position="294"/>
        <end position="313"/>
    </location>
</feature>
<gene>
    <name evidence="3" type="ORF">PoMZ_02438</name>
</gene>
<organism evidence="3 4">
    <name type="scientific">Pyricularia oryzae</name>
    <name type="common">Rice blast fungus</name>
    <name type="synonym">Magnaporthe oryzae</name>
    <dbReference type="NCBI Taxonomy" id="318829"/>
    <lineage>
        <taxon>Eukaryota</taxon>
        <taxon>Fungi</taxon>
        <taxon>Dikarya</taxon>
        <taxon>Ascomycota</taxon>
        <taxon>Pezizomycotina</taxon>
        <taxon>Sordariomycetes</taxon>
        <taxon>Sordariomycetidae</taxon>
        <taxon>Magnaporthales</taxon>
        <taxon>Pyriculariaceae</taxon>
        <taxon>Pyricularia</taxon>
    </lineage>
</organism>
<feature type="transmembrane region" description="Helical" evidence="2">
    <location>
        <begin position="334"/>
        <end position="353"/>
    </location>
</feature>
<proteinExistence type="predicted"/>
<evidence type="ECO:0000313" key="4">
    <source>
        <dbReference type="Proteomes" id="UP000294847"/>
    </source>
</evidence>
<name>A0A4P7N7A9_PYROR</name>
<evidence type="ECO:0000313" key="3">
    <source>
        <dbReference type="EMBL" id="QBZ57512.1"/>
    </source>
</evidence>
<keyword evidence="2" id="KW-0812">Transmembrane</keyword>
<feature type="region of interest" description="Disordered" evidence="1">
    <location>
        <begin position="83"/>
        <end position="117"/>
    </location>
</feature>
<evidence type="ECO:0008006" key="5">
    <source>
        <dbReference type="Google" id="ProtNLM"/>
    </source>
</evidence>
<dbReference type="Proteomes" id="UP000294847">
    <property type="component" value="Chromosome 2"/>
</dbReference>
<evidence type="ECO:0000256" key="1">
    <source>
        <dbReference type="SAM" id="MobiDB-lite"/>
    </source>
</evidence>
<evidence type="ECO:0000256" key="2">
    <source>
        <dbReference type="SAM" id="Phobius"/>
    </source>
</evidence>
<feature type="compositionally biased region" description="Low complexity" evidence="1">
    <location>
        <begin position="84"/>
        <end position="93"/>
    </location>
</feature>
<reference evidence="3 4" key="1">
    <citation type="journal article" date="2019" name="Mol. Biol. Evol.">
        <title>Blast fungal genomes show frequent chromosomal changes, gene gains and losses, and effector gene turnover.</title>
        <authorList>
            <person name="Gomez Luciano L.B."/>
            <person name="Jason Tsai I."/>
            <person name="Chuma I."/>
            <person name="Tosa Y."/>
            <person name="Chen Y.H."/>
            <person name="Li J.Y."/>
            <person name="Li M.Y."/>
            <person name="Jade Lu M.Y."/>
            <person name="Nakayashiki H."/>
            <person name="Li W.H."/>
        </authorList>
    </citation>
    <scope>NUCLEOTIDE SEQUENCE [LARGE SCALE GENOMIC DNA]</scope>
    <source>
        <strain evidence="3">MZ5-1-6</strain>
    </source>
</reference>
<sequence length="391" mass="42412">MNAAAAARASIIRTSMVPIPAGFAYSNDVESTRPPAQGMQGRDAGPRMRAAENPSDQVSHEERQRVIQVLDYLEYKARCDYERQQQQQQQQQQRPEQKSGFYTAGPNDSFDSLNKPPPDVVVEVDSSSRGRVVRMFTIFPYRDMSWVVNFGFVTGSIVFVVNAVLGVLPVIDPALAFPTLTTVALPATILIGAFFFLVSGCLGFVAAFNANRGTVEVPIKGAMSGGANYRPALIGSESWVWFPSGPEFAKIAQTFPFQAGVFQLTGGMILSISAFAGIPGLLNPEENQALFQGLVFLPQVIGGSMFVFANIVLTIFVQDRWYKPKPSCADWQGGFWNAVGSTGFAITGVLLLMGDTTGAAWTSLYGSVAFLMGSVIQLYALMEFHPTPWAA</sequence>
<accession>A0A4P7N7A9</accession>
<feature type="region of interest" description="Disordered" evidence="1">
    <location>
        <begin position="27"/>
        <end position="62"/>
    </location>
</feature>